<evidence type="ECO:0000313" key="1">
    <source>
        <dbReference type="EMBL" id="KAI0067096.1"/>
    </source>
</evidence>
<reference evidence="1" key="2">
    <citation type="journal article" date="2022" name="New Phytol.">
        <title>Evolutionary transition to the ectomycorrhizal habit in the genomes of a hyperdiverse lineage of mushroom-forming fungi.</title>
        <authorList>
            <person name="Looney B."/>
            <person name="Miyauchi S."/>
            <person name="Morin E."/>
            <person name="Drula E."/>
            <person name="Courty P.E."/>
            <person name="Kohler A."/>
            <person name="Kuo A."/>
            <person name="LaButti K."/>
            <person name="Pangilinan J."/>
            <person name="Lipzen A."/>
            <person name="Riley R."/>
            <person name="Andreopoulos W."/>
            <person name="He G."/>
            <person name="Johnson J."/>
            <person name="Nolan M."/>
            <person name="Tritt A."/>
            <person name="Barry K.W."/>
            <person name="Grigoriev I.V."/>
            <person name="Nagy L.G."/>
            <person name="Hibbett D."/>
            <person name="Henrissat B."/>
            <person name="Matheny P.B."/>
            <person name="Labbe J."/>
            <person name="Martin F.M."/>
        </authorList>
    </citation>
    <scope>NUCLEOTIDE SEQUENCE</scope>
    <source>
        <strain evidence="1">HHB10654</strain>
    </source>
</reference>
<gene>
    <name evidence="1" type="ORF">BV25DRAFT_1820265</name>
</gene>
<dbReference type="Proteomes" id="UP000814140">
    <property type="component" value="Unassembled WGS sequence"/>
</dbReference>
<organism evidence="1 2">
    <name type="scientific">Artomyces pyxidatus</name>
    <dbReference type="NCBI Taxonomy" id="48021"/>
    <lineage>
        <taxon>Eukaryota</taxon>
        <taxon>Fungi</taxon>
        <taxon>Dikarya</taxon>
        <taxon>Basidiomycota</taxon>
        <taxon>Agaricomycotina</taxon>
        <taxon>Agaricomycetes</taxon>
        <taxon>Russulales</taxon>
        <taxon>Auriscalpiaceae</taxon>
        <taxon>Artomyces</taxon>
    </lineage>
</organism>
<accession>A0ACB8TF67</accession>
<dbReference type="EMBL" id="MU277191">
    <property type="protein sequence ID" value="KAI0067096.1"/>
    <property type="molecule type" value="Genomic_DNA"/>
</dbReference>
<comment type="caution">
    <text evidence="1">The sequence shown here is derived from an EMBL/GenBank/DDBJ whole genome shotgun (WGS) entry which is preliminary data.</text>
</comment>
<protein>
    <submittedName>
        <fullName evidence="1">PNK3P-domain-containing protein</fullName>
    </submittedName>
</protein>
<keyword evidence="2" id="KW-1185">Reference proteome</keyword>
<evidence type="ECO:0000313" key="2">
    <source>
        <dbReference type="Proteomes" id="UP000814140"/>
    </source>
</evidence>
<proteinExistence type="predicted"/>
<name>A0ACB8TF67_9AGAM</name>
<sequence length="433" mass="47957">MLSGSSKKRSLDSSSTGSGEPARKVQKLASIFVKPDQSRSSGDEMFRWITPALGPKRACLHGIHLKPKASPKVAVFDLDGTLIKSSFGKGRASKSGPLDWQWWKGVVPGKLKEVHRAGFSVMIISNQGIKAPQLVDWKKKIPLIAATLPDVPFHIFAATAKDGHRKPMPGMWHELERIFGEEGVTIDKSASFYVGDAAGRAADFASTDRKFALNVGIQFYTPEEYFLDIPPAPYTLPGFHPSSHKPAPSRVTPSDLPIVPPAPSQPEVVLFVGLPCLGKSSFYRTHFAPAGYVHVNQDTLGSRVKCVKAAEEALKEGQSCVIDNTNRDVQTRKLYIDMAKKLKAPVRCFCFTGSKELAWHNNLYRAYNLPASVASREPKRDIIPHMAFSDFAAKYEEPSTKEGFTEVRAVNWVFEGSEEEKRNWSMWLQIDGK</sequence>
<reference evidence="1" key="1">
    <citation type="submission" date="2021-03" db="EMBL/GenBank/DDBJ databases">
        <authorList>
            <consortium name="DOE Joint Genome Institute"/>
            <person name="Ahrendt S."/>
            <person name="Looney B.P."/>
            <person name="Miyauchi S."/>
            <person name="Morin E."/>
            <person name="Drula E."/>
            <person name="Courty P.E."/>
            <person name="Chicoki N."/>
            <person name="Fauchery L."/>
            <person name="Kohler A."/>
            <person name="Kuo A."/>
            <person name="Labutti K."/>
            <person name="Pangilinan J."/>
            <person name="Lipzen A."/>
            <person name="Riley R."/>
            <person name="Andreopoulos W."/>
            <person name="He G."/>
            <person name="Johnson J."/>
            <person name="Barry K.W."/>
            <person name="Grigoriev I.V."/>
            <person name="Nagy L."/>
            <person name="Hibbett D."/>
            <person name="Henrissat B."/>
            <person name="Matheny P.B."/>
            <person name="Labbe J."/>
            <person name="Martin F."/>
        </authorList>
    </citation>
    <scope>NUCLEOTIDE SEQUENCE</scope>
    <source>
        <strain evidence="1">HHB10654</strain>
    </source>
</reference>